<keyword evidence="1" id="KW-0472">Membrane</keyword>
<sequence length="74" mass="7714">MDTDLIFLIGLLVSGFAVPAVIGAFTDGRPPRTAAIMFMIGGGLLALAISESGAGYDIAEIPDVFVRVVGRYIN</sequence>
<comment type="caution">
    <text evidence="2">The sequence shown here is derived from an EMBL/GenBank/DDBJ whole genome shotgun (WGS) entry which is preliminary data.</text>
</comment>
<keyword evidence="1" id="KW-1133">Transmembrane helix</keyword>
<accession>A0A5C5GAB9</accession>
<feature type="transmembrane region" description="Helical" evidence="1">
    <location>
        <begin position="6"/>
        <end position="26"/>
    </location>
</feature>
<protein>
    <recommendedName>
        <fullName evidence="4">50S ribosomal protein L35</fullName>
    </recommendedName>
</protein>
<name>A0A5C5GAB9_9RHOB</name>
<evidence type="ECO:0008006" key="4">
    <source>
        <dbReference type="Google" id="ProtNLM"/>
    </source>
</evidence>
<proteinExistence type="predicted"/>
<dbReference type="OrthoDB" id="7875801at2"/>
<dbReference type="RefSeq" id="WP_140196742.1">
    <property type="nucleotide sequence ID" value="NZ_CP065915.1"/>
</dbReference>
<keyword evidence="1" id="KW-0812">Transmembrane</keyword>
<reference evidence="2 3" key="1">
    <citation type="submission" date="2019-06" db="EMBL/GenBank/DDBJ databases">
        <title>Genome of new Rhodobacteraceae sp. SM1903.</title>
        <authorList>
            <person name="Ren X."/>
        </authorList>
    </citation>
    <scope>NUCLEOTIDE SEQUENCE [LARGE SCALE GENOMIC DNA]</scope>
    <source>
        <strain evidence="2 3">SM1903</strain>
    </source>
</reference>
<dbReference type="AlphaFoldDB" id="A0A5C5GAB9"/>
<organism evidence="2 3">
    <name type="scientific">Pelagovum pacificum</name>
    <dbReference type="NCBI Taxonomy" id="2588711"/>
    <lineage>
        <taxon>Bacteria</taxon>
        <taxon>Pseudomonadati</taxon>
        <taxon>Pseudomonadota</taxon>
        <taxon>Alphaproteobacteria</taxon>
        <taxon>Rhodobacterales</taxon>
        <taxon>Paracoccaceae</taxon>
        <taxon>Pelagovum</taxon>
    </lineage>
</organism>
<dbReference type="EMBL" id="VFFF01000002">
    <property type="protein sequence ID" value="TNY31611.1"/>
    <property type="molecule type" value="Genomic_DNA"/>
</dbReference>
<evidence type="ECO:0000313" key="2">
    <source>
        <dbReference type="EMBL" id="TNY31611.1"/>
    </source>
</evidence>
<evidence type="ECO:0000313" key="3">
    <source>
        <dbReference type="Proteomes" id="UP000314011"/>
    </source>
</evidence>
<feature type="transmembrane region" description="Helical" evidence="1">
    <location>
        <begin position="33"/>
        <end position="50"/>
    </location>
</feature>
<evidence type="ECO:0000256" key="1">
    <source>
        <dbReference type="SAM" id="Phobius"/>
    </source>
</evidence>
<keyword evidence="3" id="KW-1185">Reference proteome</keyword>
<gene>
    <name evidence="2" type="ORF">FHY64_16535</name>
</gene>
<dbReference type="Proteomes" id="UP000314011">
    <property type="component" value="Unassembled WGS sequence"/>
</dbReference>